<comment type="caution">
    <text evidence="2">The sequence shown here is derived from an EMBL/GenBank/DDBJ whole genome shotgun (WGS) entry which is preliminary data.</text>
</comment>
<evidence type="ECO:0000313" key="2">
    <source>
        <dbReference type="EMBL" id="GIY15499.1"/>
    </source>
</evidence>
<dbReference type="EMBL" id="BPLR01007241">
    <property type="protein sequence ID" value="GIY15499.1"/>
    <property type="molecule type" value="Genomic_DNA"/>
</dbReference>
<reference evidence="2 3" key="1">
    <citation type="submission" date="2021-06" db="EMBL/GenBank/DDBJ databases">
        <title>Caerostris extrusa draft genome.</title>
        <authorList>
            <person name="Kono N."/>
            <person name="Arakawa K."/>
        </authorList>
    </citation>
    <scope>NUCLEOTIDE SEQUENCE [LARGE SCALE GENOMIC DNA]</scope>
</reference>
<evidence type="ECO:0000256" key="1">
    <source>
        <dbReference type="SAM" id="MobiDB-lite"/>
    </source>
</evidence>
<accession>A0AAV4R1R4</accession>
<dbReference type="AlphaFoldDB" id="A0AAV4R1R4"/>
<feature type="region of interest" description="Disordered" evidence="1">
    <location>
        <begin position="1"/>
        <end position="25"/>
    </location>
</feature>
<sequence length="25" mass="2931">MRPVNPKGLGNIKVDVPRNTEYYNR</sequence>
<feature type="non-terminal residue" evidence="2">
    <location>
        <position position="25"/>
    </location>
</feature>
<dbReference type="Proteomes" id="UP001054945">
    <property type="component" value="Unassembled WGS sequence"/>
</dbReference>
<proteinExistence type="predicted"/>
<keyword evidence="3" id="KW-1185">Reference proteome</keyword>
<evidence type="ECO:0000313" key="3">
    <source>
        <dbReference type="Proteomes" id="UP001054945"/>
    </source>
</evidence>
<protein>
    <submittedName>
        <fullName evidence="2">Uncharacterized protein</fullName>
    </submittedName>
</protein>
<gene>
    <name evidence="2" type="ORF">CEXT_232211</name>
</gene>
<organism evidence="2 3">
    <name type="scientific">Caerostris extrusa</name>
    <name type="common">Bark spider</name>
    <name type="synonym">Caerostris bankana</name>
    <dbReference type="NCBI Taxonomy" id="172846"/>
    <lineage>
        <taxon>Eukaryota</taxon>
        <taxon>Metazoa</taxon>
        <taxon>Ecdysozoa</taxon>
        <taxon>Arthropoda</taxon>
        <taxon>Chelicerata</taxon>
        <taxon>Arachnida</taxon>
        <taxon>Araneae</taxon>
        <taxon>Araneomorphae</taxon>
        <taxon>Entelegynae</taxon>
        <taxon>Araneoidea</taxon>
        <taxon>Araneidae</taxon>
        <taxon>Caerostris</taxon>
    </lineage>
</organism>
<name>A0AAV4R1R4_CAEEX</name>